<feature type="compositionally biased region" description="Low complexity" evidence="4">
    <location>
        <begin position="787"/>
        <end position="796"/>
    </location>
</feature>
<dbReference type="GO" id="GO:0005886">
    <property type="term" value="C:plasma membrane"/>
    <property type="evidence" value="ECO:0007669"/>
    <property type="project" value="TreeGrafter"/>
</dbReference>
<feature type="compositionally biased region" description="Low complexity" evidence="4">
    <location>
        <begin position="636"/>
        <end position="659"/>
    </location>
</feature>
<dbReference type="GO" id="GO:0005737">
    <property type="term" value="C:cytoplasm"/>
    <property type="evidence" value="ECO:0007669"/>
    <property type="project" value="UniProtKB-SubCell"/>
</dbReference>
<feature type="compositionally biased region" description="Polar residues" evidence="4">
    <location>
        <begin position="510"/>
        <end position="524"/>
    </location>
</feature>
<dbReference type="CDD" id="cd17301">
    <property type="entry name" value="PIPKc_PIP5KI"/>
    <property type="match status" value="1"/>
</dbReference>
<dbReference type="InterPro" id="IPR023610">
    <property type="entry name" value="PInositol-4/5-P-5/4-kinase"/>
</dbReference>
<name>A0AAE1B3D6_9GAST</name>
<organism evidence="6 7">
    <name type="scientific">Elysia crispata</name>
    <name type="common">lettuce slug</name>
    <dbReference type="NCBI Taxonomy" id="231223"/>
    <lineage>
        <taxon>Eukaryota</taxon>
        <taxon>Metazoa</taxon>
        <taxon>Spiralia</taxon>
        <taxon>Lophotrochozoa</taxon>
        <taxon>Mollusca</taxon>
        <taxon>Gastropoda</taxon>
        <taxon>Heterobranchia</taxon>
        <taxon>Euthyneura</taxon>
        <taxon>Panpulmonata</taxon>
        <taxon>Sacoglossa</taxon>
        <taxon>Placobranchoidea</taxon>
        <taxon>Plakobranchidae</taxon>
        <taxon>Elysia</taxon>
    </lineage>
</organism>
<feature type="compositionally biased region" description="Polar residues" evidence="4">
    <location>
        <begin position="679"/>
        <end position="688"/>
    </location>
</feature>
<dbReference type="PANTHER" id="PTHR23086:SF101">
    <property type="entry name" value="LP03320P-RELATED"/>
    <property type="match status" value="1"/>
</dbReference>
<dbReference type="Proteomes" id="UP001283361">
    <property type="component" value="Unassembled WGS sequence"/>
</dbReference>
<dbReference type="InterPro" id="IPR027484">
    <property type="entry name" value="PInositol-4-P-5-kinase_N"/>
</dbReference>
<dbReference type="Gene3D" id="3.30.800.10">
    <property type="entry name" value="Phosphatidylinositol Phosphate Kinase II Beta"/>
    <property type="match status" value="1"/>
</dbReference>
<dbReference type="SUPFAM" id="SSF56104">
    <property type="entry name" value="SAICAR synthase-like"/>
    <property type="match status" value="1"/>
</dbReference>
<evidence type="ECO:0000256" key="4">
    <source>
        <dbReference type="SAM" id="MobiDB-lite"/>
    </source>
</evidence>
<keyword evidence="3" id="KW-0418">Kinase</keyword>
<protein>
    <recommendedName>
        <fullName evidence="5">PIPK domain-containing protein</fullName>
    </recommendedName>
</protein>
<evidence type="ECO:0000313" key="6">
    <source>
        <dbReference type="EMBL" id="KAK3798415.1"/>
    </source>
</evidence>
<comment type="subcellular location">
    <subcellularLocation>
        <location evidence="1">Cytoplasm</location>
    </subcellularLocation>
</comment>
<accession>A0AAE1B3D6</accession>
<evidence type="ECO:0000256" key="3">
    <source>
        <dbReference type="PROSITE-ProRule" id="PRU00781"/>
    </source>
</evidence>
<evidence type="ECO:0000259" key="5">
    <source>
        <dbReference type="PROSITE" id="PS51455"/>
    </source>
</evidence>
<dbReference type="InterPro" id="IPR002498">
    <property type="entry name" value="PInositol-4-P-4/5-kinase_core"/>
</dbReference>
<feature type="region of interest" description="Disordered" evidence="4">
    <location>
        <begin position="757"/>
        <end position="859"/>
    </location>
</feature>
<dbReference type="GO" id="GO:0046854">
    <property type="term" value="P:phosphatidylinositol phosphate biosynthetic process"/>
    <property type="evidence" value="ECO:0007669"/>
    <property type="project" value="TreeGrafter"/>
</dbReference>
<reference evidence="6" key="1">
    <citation type="journal article" date="2023" name="G3 (Bethesda)">
        <title>A reference genome for the long-term kleptoplast-retaining sea slug Elysia crispata morphotype clarki.</title>
        <authorList>
            <person name="Eastman K.E."/>
            <person name="Pendleton A.L."/>
            <person name="Shaikh M.A."/>
            <person name="Suttiyut T."/>
            <person name="Ogas R."/>
            <person name="Tomko P."/>
            <person name="Gavelis G."/>
            <person name="Widhalm J.R."/>
            <person name="Wisecaver J.H."/>
        </authorList>
    </citation>
    <scope>NUCLEOTIDE SEQUENCE</scope>
    <source>
        <strain evidence="6">ECLA1</strain>
    </source>
</reference>
<gene>
    <name evidence="6" type="ORF">RRG08_047326</name>
</gene>
<feature type="compositionally biased region" description="Polar residues" evidence="4">
    <location>
        <begin position="734"/>
        <end position="743"/>
    </location>
</feature>
<feature type="compositionally biased region" description="Polar residues" evidence="4">
    <location>
        <begin position="267"/>
        <end position="284"/>
    </location>
</feature>
<evidence type="ECO:0000313" key="7">
    <source>
        <dbReference type="Proteomes" id="UP001283361"/>
    </source>
</evidence>
<feature type="compositionally biased region" description="Low complexity" evidence="4">
    <location>
        <begin position="606"/>
        <end position="618"/>
    </location>
</feature>
<keyword evidence="3" id="KW-0808">Transferase</keyword>
<dbReference type="FunFam" id="3.30.800.10:FF:000001">
    <property type="entry name" value="phosphatidylinositol 4-phosphate 5-kinase type-1 gamma"/>
    <property type="match status" value="1"/>
</dbReference>
<dbReference type="PROSITE" id="PS51455">
    <property type="entry name" value="PIPK"/>
    <property type="match status" value="1"/>
</dbReference>
<keyword evidence="2" id="KW-0963">Cytoplasm</keyword>
<evidence type="ECO:0000256" key="2">
    <source>
        <dbReference type="ARBA" id="ARBA00022490"/>
    </source>
</evidence>
<dbReference type="Pfam" id="PF01504">
    <property type="entry name" value="PIP5K"/>
    <property type="match status" value="1"/>
</dbReference>
<feature type="domain" description="PIPK" evidence="5">
    <location>
        <begin position="1"/>
        <end position="399"/>
    </location>
</feature>
<keyword evidence="3" id="KW-0547">Nucleotide-binding</keyword>
<dbReference type="GO" id="GO:0005524">
    <property type="term" value="F:ATP binding"/>
    <property type="evidence" value="ECO:0007669"/>
    <property type="project" value="UniProtKB-UniRule"/>
</dbReference>
<feature type="region of interest" description="Disordered" evidence="4">
    <location>
        <begin position="601"/>
        <end position="659"/>
    </location>
</feature>
<dbReference type="InterPro" id="IPR027483">
    <property type="entry name" value="PInositol-4-P-4/5-kinase_C_sf"/>
</dbReference>
<feature type="compositionally biased region" description="Polar residues" evidence="4">
    <location>
        <begin position="478"/>
        <end position="502"/>
    </location>
</feature>
<feature type="compositionally biased region" description="Basic and acidic residues" evidence="4">
    <location>
        <begin position="256"/>
        <end position="266"/>
    </location>
</feature>
<comment type="caution">
    <text evidence="6">The sequence shown here is derived from an EMBL/GenBank/DDBJ whole genome shotgun (WGS) entry which is preliminary data.</text>
</comment>
<sequence>MAAIQLGIGQSVGGLSSKPERDMLMQDFGVVEVVFFPGEGSNLTPAHHYSDFRFKTYAPVAFRYFRHLFGIQPDDFMLSLCDEHLKELSNPGASGSIFYLTYDDEFIIKTVQHKEAEFLQKLLPGYFLNISQNKRTLLPKFYGLYCYQCGGKNIRFTVMNNLLPSTVKLHEKYDMKGSTYKRKASKHERAKKYPTLKDLDFMENHPDGLSMEKDTYDALIKTLQRDTRVLESFKIMDYSLLMGIYNLDLANKEKQLGQSSDVDHSPSQEQGYTPNAEMSSQGHSGLQRGKSFKTRIGQYSTPMESIQGNRELTEDLDEDEDVPSDYENGTPCPGGIPARNAKGERLLIYLGIIDILQSFRLKKRLEHTVKSMVIDGDTISVHRPSYYAQRFLQFHATRVFKKAQPGSTALKHSPSKKRSQVKTRNVPIPEGPDTMGGLGQHGRSERGMRTISFSDEAPSSASGAVGGRPDLLPEHSQMRNSGSRNRTPSPRLSSGNLNGNSRQQKRSEAFNMTTYPSEDGLSSTSLRGMSSPGGRGGASPPLSLSESTPTHTDFTEGTPSFTNSSPSCSSDAMVTSTPARSSARFRRVSFEEGEVRPLPLRPAIRSFSPSSPSASAGGHSSGDGHSVRFSSDVKHTTTAANTPGGTATTTTTTTSTTTAGDSPVLAAAAAAADAVSAPNSDMGSTNPLDSVGLDDTPHHRSHHYYPQRSPDMRHRSSSSGGGRARETATPAPSALQQPGSSVVSVTRVKTQVEEYVESSVTVKVTPESPSPSLSTPVHFSMPTAVKEAPGASSAGGEPEEGTAQATSVTAGGAGGDLQVEEGGLTATASEMLQANSCDPVQELETSDSSYVRKGVNESV</sequence>
<keyword evidence="7" id="KW-1185">Reference proteome</keyword>
<feature type="region of interest" description="Disordered" evidence="4">
    <location>
        <begin position="403"/>
        <end position="585"/>
    </location>
</feature>
<dbReference type="Gene3D" id="3.30.810.10">
    <property type="entry name" value="2-Layer Sandwich"/>
    <property type="match status" value="1"/>
</dbReference>
<feature type="compositionally biased region" description="Low complexity" evidence="4">
    <location>
        <begin position="558"/>
        <end position="570"/>
    </location>
</feature>
<feature type="region of interest" description="Disordered" evidence="4">
    <location>
        <begin position="256"/>
        <end position="337"/>
    </location>
</feature>
<evidence type="ECO:0000256" key="1">
    <source>
        <dbReference type="ARBA" id="ARBA00004496"/>
    </source>
</evidence>
<feature type="region of interest" description="Disordered" evidence="4">
    <location>
        <begin position="676"/>
        <end position="743"/>
    </location>
</feature>
<feature type="compositionally biased region" description="Low complexity" evidence="4">
    <location>
        <begin position="765"/>
        <end position="776"/>
    </location>
</feature>
<dbReference type="EMBL" id="JAWDGP010000681">
    <property type="protein sequence ID" value="KAK3798415.1"/>
    <property type="molecule type" value="Genomic_DNA"/>
</dbReference>
<feature type="compositionally biased region" description="Polar residues" evidence="4">
    <location>
        <begin position="451"/>
        <end position="462"/>
    </location>
</feature>
<dbReference type="PANTHER" id="PTHR23086">
    <property type="entry name" value="PHOSPHATIDYLINOSITOL-4-PHOSPHATE 5-KINASE"/>
    <property type="match status" value="1"/>
</dbReference>
<feature type="compositionally biased region" description="Low complexity" evidence="4">
    <location>
        <begin position="538"/>
        <end position="550"/>
    </location>
</feature>
<feature type="compositionally biased region" description="Acidic residues" evidence="4">
    <location>
        <begin position="314"/>
        <end position="324"/>
    </location>
</feature>
<keyword evidence="3" id="KW-0067">ATP-binding</keyword>
<proteinExistence type="predicted"/>
<dbReference type="SMART" id="SM00330">
    <property type="entry name" value="PIPKc"/>
    <property type="match status" value="1"/>
</dbReference>
<dbReference type="AlphaFoldDB" id="A0AAE1B3D6"/>
<feature type="compositionally biased region" description="Polar residues" evidence="4">
    <location>
        <begin position="826"/>
        <end position="838"/>
    </location>
</feature>
<feature type="compositionally biased region" description="Polar residues" evidence="4">
    <location>
        <begin position="297"/>
        <end position="310"/>
    </location>
</feature>
<dbReference type="GO" id="GO:0016308">
    <property type="term" value="F:1-phosphatidylinositol-4-phosphate 5-kinase activity"/>
    <property type="evidence" value="ECO:0007669"/>
    <property type="project" value="TreeGrafter"/>
</dbReference>